<reference evidence="8 9" key="1">
    <citation type="submission" date="2021-02" db="EMBL/GenBank/DDBJ databases">
        <title>Bacillus sp. RD4P76, an endophyte from a halophyte.</title>
        <authorList>
            <person name="Sun J.-Q."/>
        </authorList>
    </citation>
    <scope>NUCLEOTIDE SEQUENCE [LARGE SCALE GENOMIC DNA]</scope>
    <source>
        <strain evidence="8 9">RD4P76</strain>
    </source>
</reference>
<dbReference type="PANTHER" id="PTHR43839:SF3">
    <property type="entry name" value="OLIGOPEPTIDE ABC TRANSPORTER, PERMEASE PROTEIN"/>
    <property type="match status" value="1"/>
</dbReference>
<dbReference type="RefSeq" id="WP_204202173.1">
    <property type="nucleotide sequence ID" value="NZ_JAFELM010000016.1"/>
</dbReference>
<evidence type="ECO:0000313" key="8">
    <source>
        <dbReference type="EMBL" id="MBM6616792.1"/>
    </source>
</evidence>
<sequence>MIKKLFTQPMFLIGFVIIAGLLISSFVYTAVYDDVVPQDRYIYDENGSVVDSAPLPPSKDAWFGTDMFGFHMLHKMIIGAKFTILAALSIALLRVIVAIPIGIFFSSYLTKFRKYLNGFIDSFHYIPLTLIAYYILYPVLWMGPEGFHYSFFERISIEVVVLTVLAVPILAVLISNESAEVMKKDFVISSQTLGASKFFMIRKHILPLLKEKFVIMFGQQVVQVLLLLSHLGLMKLFFGGTVVSFDPMMGDPPTTLSMEWSGLIGDAQRFMKTSIWIPFTPILFFAISIYAVNLMTEGFTKISMGESKRRKKRKSEEAIQEKIQINNQSFELKHKTTSQSKAV</sequence>
<dbReference type="SUPFAM" id="SSF161098">
    <property type="entry name" value="MetI-like"/>
    <property type="match status" value="1"/>
</dbReference>
<accession>A0ABS2DEA3</accession>
<feature type="transmembrane region" description="Helical" evidence="6">
    <location>
        <begin position="82"/>
        <end position="105"/>
    </location>
</feature>
<evidence type="ECO:0000259" key="7">
    <source>
        <dbReference type="PROSITE" id="PS50928"/>
    </source>
</evidence>
<keyword evidence="2 6" id="KW-0813">Transport</keyword>
<evidence type="ECO:0000256" key="5">
    <source>
        <dbReference type="ARBA" id="ARBA00023136"/>
    </source>
</evidence>
<evidence type="ECO:0000256" key="4">
    <source>
        <dbReference type="ARBA" id="ARBA00022989"/>
    </source>
</evidence>
<dbReference type="InterPro" id="IPR000515">
    <property type="entry name" value="MetI-like"/>
</dbReference>
<feature type="transmembrane region" description="Helical" evidence="6">
    <location>
        <begin position="213"/>
        <end position="238"/>
    </location>
</feature>
<keyword evidence="4 6" id="KW-1133">Transmembrane helix</keyword>
<comment type="caution">
    <text evidence="8">The sequence shown here is derived from an EMBL/GenBank/DDBJ whole genome shotgun (WGS) entry which is preliminary data.</text>
</comment>
<dbReference type="Pfam" id="PF00528">
    <property type="entry name" value="BPD_transp_1"/>
    <property type="match status" value="1"/>
</dbReference>
<feature type="transmembrane region" description="Helical" evidence="6">
    <location>
        <begin position="125"/>
        <end position="143"/>
    </location>
</feature>
<dbReference type="Proteomes" id="UP001518925">
    <property type="component" value="Unassembled WGS sequence"/>
</dbReference>
<proteinExistence type="inferred from homology"/>
<protein>
    <submittedName>
        <fullName evidence="8">ABC transporter permease subunit</fullName>
    </submittedName>
</protein>
<dbReference type="CDD" id="cd06261">
    <property type="entry name" value="TM_PBP2"/>
    <property type="match status" value="1"/>
</dbReference>
<evidence type="ECO:0000256" key="2">
    <source>
        <dbReference type="ARBA" id="ARBA00022448"/>
    </source>
</evidence>
<organism evidence="8 9">
    <name type="scientific">Bacillus suaedaesalsae</name>
    <dbReference type="NCBI Taxonomy" id="2810349"/>
    <lineage>
        <taxon>Bacteria</taxon>
        <taxon>Bacillati</taxon>
        <taxon>Bacillota</taxon>
        <taxon>Bacilli</taxon>
        <taxon>Bacillales</taxon>
        <taxon>Bacillaceae</taxon>
        <taxon>Bacillus</taxon>
    </lineage>
</organism>
<evidence type="ECO:0000313" key="9">
    <source>
        <dbReference type="Proteomes" id="UP001518925"/>
    </source>
</evidence>
<feature type="transmembrane region" description="Helical" evidence="6">
    <location>
        <begin position="275"/>
        <end position="295"/>
    </location>
</feature>
<dbReference type="InterPro" id="IPR035906">
    <property type="entry name" value="MetI-like_sf"/>
</dbReference>
<feature type="transmembrane region" description="Helical" evidence="6">
    <location>
        <begin position="155"/>
        <end position="174"/>
    </location>
</feature>
<feature type="domain" description="ABC transmembrane type-1" evidence="7">
    <location>
        <begin position="84"/>
        <end position="296"/>
    </location>
</feature>
<gene>
    <name evidence="8" type="ORF">JR050_03735</name>
</gene>
<name>A0ABS2DEA3_9BACI</name>
<evidence type="ECO:0000256" key="1">
    <source>
        <dbReference type="ARBA" id="ARBA00004141"/>
    </source>
</evidence>
<keyword evidence="9" id="KW-1185">Reference proteome</keyword>
<dbReference type="PANTHER" id="PTHR43839">
    <property type="entry name" value="OPPC IN A BINDING PROTEIN-DEPENDENT TRANSPORT SYSTEM"/>
    <property type="match status" value="1"/>
</dbReference>
<feature type="transmembrane region" description="Helical" evidence="6">
    <location>
        <begin position="12"/>
        <end position="31"/>
    </location>
</feature>
<comment type="subcellular location">
    <subcellularLocation>
        <location evidence="6">Cell membrane</location>
        <topology evidence="6">Multi-pass membrane protein</topology>
    </subcellularLocation>
    <subcellularLocation>
        <location evidence="1">Membrane</location>
        <topology evidence="1">Multi-pass membrane protein</topology>
    </subcellularLocation>
</comment>
<keyword evidence="3 6" id="KW-0812">Transmembrane</keyword>
<keyword evidence="5 6" id="KW-0472">Membrane</keyword>
<evidence type="ECO:0000256" key="3">
    <source>
        <dbReference type="ARBA" id="ARBA00022692"/>
    </source>
</evidence>
<dbReference type="Gene3D" id="1.10.3720.10">
    <property type="entry name" value="MetI-like"/>
    <property type="match status" value="1"/>
</dbReference>
<evidence type="ECO:0000256" key="6">
    <source>
        <dbReference type="RuleBase" id="RU363032"/>
    </source>
</evidence>
<dbReference type="PROSITE" id="PS50928">
    <property type="entry name" value="ABC_TM1"/>
    <property type="match status" value="1"/>
</dbReference>
<dbReference type="EMBL" id="JAFELM010000016">
    <property type="protein sequence ID" value="MBM6616792.1"/>
    <property type="molecule type" value="Genomic_DNA"/>
</dbReference>
<comment type="similarity">
    <text evidence="6">Belongs to the binding-protein-dependent transport system permease family.</text>
</comment>